<feature type="transmembrane region" description="Helical" evidence="9">
    <location>
        <begin position="351"/>
        <end position="369"/>
    </location>
</feature>
<dbReference type="Pfam" id="PF07690">
    <property type="entry name" value="MFS_1"/>
    <property type="match status" value="1"/>
</dbReference>
<evidence type="ECO:0000256" key="5">
    <source>
        <dbReference type="ARBA" id="ARBA00022475"/>
    </source>
</evidence>
<feature type="transmembrane region" description="Helical" evidence="9">
    <location>
        <begin position="47"/>
        <end position="69"/>
    </location>
</feature>
<feature type="transmembrane region" description="Helical" evidence="9">
    <location>
        <begin position="107"/>
        <end position="129"/>
    </location>
</feature>
<evidence type="ECO:0000313" key="11">
    <source>
        <dbReference type="EMBL" id="CAA9581459.1"/>
    </source>
</evidence>
<feature type="transmembrane region" description="Helical" evidence="9">
    <location>
        <begin position="172"/>
        <end position="190"/>
    </location>
</feature>
<evidence type="ECO:0000256" key="2">
    <source>
        <dbReference type="ARBA" id="ARBA00004651"/>
    </source>
</evidence>
<evidence type="ECO:0000256" key="6">
    <source>
        <dbReference type="ARBA" id="ARBA00022692"/>
    </source>
</evidence>
<dbReference type="PROSITE" id="PS50850">
    <property type="entry name" value="MFS"/>
    <property type="match status" value="1"/>
</dbReference>
<dbReference type="AlphaFoldDB" id="A0A6J4VLG7"/>
<feature type="transmembrane region" description="Helical" evidence="9">
    <location>
        <begin position="16"/>
        <end position="41"/>
    </location>
</feature>
<evidence type="ECO:0000256" key="8">
    <source>
        <dbReference type="ARBA" id="ARBA00023136"/>
    </source>
</evidence>
<dbReference type="PRINTS" id="PR01035">
    <property type="entry name" value="TCRTETA"/>
</dbReference>
<name>A0A6J4VLG7_9BACT</name>
<keyword evidence="5" id="KW-1003">Cell membrane</keyword>
<feature type="transmembrane region" description="Helical" evidence="9">
    <location>
        <begin position="262"/>
        <end position="284"/>
    </location>
</feature>
<sequence>MARHTELGLSRQTRTILIWMCVLISVNQFGFGAIVPVIALYAEDFGVSQTAIGLTIAIYGLARFLVNVPAGTVADRAGRRATLAIGGLTTVVGTVICAVSPTYEVFLIARFIAGAGAAFVLTGGQIVLADIASPHNRGRVMSIYQGVFLFSVGAGAWPGGWLADRFSLSTPFWANAMLAAVVTLLAWFLVPETRGLRDASVKRSPAPVPMPFAAQARLLAATPGFLLISVVSFAGFFARTGGLFNVIPLLAEEDIGLSPDQIGMGIGMISIVGLVIVYPSGALVDRFGRKAVIVPSMLCSGIAILGYGIADSYTAFLISSAFWSAASGISGAAPAAYAADIAPPGMTAPALGIYRALADFGYVAGPLLLGVISDVLSPESALLFTAVMLVASGTVFALRAPESLPSRPAPVINREPVKGDT</sequence>
<dbReference type="InterPro" id="IPR001958">
    <property type="entry name" value="Tet-R_TetA/multi-R_MdtG-like"/>
</dbReference>
<feature type="transmembrane region" description="Helical" evidence="9">
    <location>
        <begin position="141"/>
        <end position="160"/>
    </location>
</feature>
<dbReference type="PANTHER" id="PTHR23517:SF3">
    <property type="entry name" value="INTEGRAL MEMBRANE TRANSPORT PROTEIN"/>
    <property type="match status" value="1"/>
</dbReference>
<dbReference type="SUPFAM" id="SSF103473">
    <property type="entry name" value="MFS general substrate transporter"/>
    <property type="match status" value="1"/>
</dbReference>
<evidence type="ECO:0000256" key="9">
    <source>
        <dbReference type="SAM" id="Phobius"/>
    </source>
</evidence>
<dbReference type="InterPro" id="IPR005829">
    <property type="entry name" value="Sugar_transporter_CS"/>
</dbReference>
<dbReference type="PROSITE" id="PS00216">
    <property type="entry name" value="SUGAR_TRANSPORT_1"/>
    <property type="match status" value="2"/>
</dbReference>
<reference evidence="11" key="1">
    <citation type="submission" date="2020-02" db="EMBL/GenBank/DDBJ databases">
        <authorList>
            <person name="Meier V. D."/>
        </authorList>
    </citation>
    <scope>NUCLEOTIDE SEQUENCE</scope>
    <source>
        <strain evidence="11">AVDCRST_MAG87</strain>
    </source>
</reference>
<feature type="transmembrane region" description="Helical" evidence="9">
    <location>
        <begin position="225"/>
        <end position="250"/>
    </location>
</feature>
<evidence type="ECO:0000259" key="10">
    <source>
        <dbReference type="PROSITE" id="PS50850"/>
    </source>
</evidence>
<proteinExistence type="inferred from homology"/>
<accession>A0A6J4VLG7</accession>
<keyword evidence="8 9" id="KW-0472">Membrane</keyword>
<evidence type="ECO:0000256" key="1">
    <source>
        <dbReference type="ARBA" id="ARBA00003279"/>
    </source>
</evidence>
<dbReference type="InterPro" id="IPR050171">
    <property type="entry name" value="MFS_Transporters"/>
</dbReference>
<evidence type="ECO:0000256" key="7">
    <source>
        <dbReference type="ARBA" id="ARBA00022989"/>
    </source>
</evidence>
<feature type="transmembrane region" description="Helical" evidence="9">
    <location>
        <begin position="381"/>
        <end position="398"/>
    </location>
</feature>
<protein>
    <recommendedName>
        <fullName evidence="10">Major facilitator superfamily (MFS) profile domain-containing protein</fullName>
    </recommendedName>
</protein>
<evidence type="ECO:0000256" key="4">
    <source>
        <dbReference type="ARBA" id="ARBA00022448"/>
    </source>
</evidence>
<dbReference type="GO" id="GO:0005886">
    <property type="term" value="C:plasma membrane"/>
    <property type="evidence" value="ECO:0007669"/>
    <property type="project" value="UniProtKB-SubCell"/>
</dbReference>
<dbReference type="Gene3D" id="1.20.1250.20">
    <property type="entry name" value="MFS general substrate transporter like domains"/>
    <property type="match status" value="2"/>
</dbReference>
<feature type="transmembrane region" description="Helical" evidence="9">
    <location>
        <begin position="81"/>
        <end position="101"/>
    </location>
</feature>
<dbReference type="EMBL" id="CADCWJ010000748">
    <property type="protein sequence ID" value="CAA9581459.1"/>
    <property type="molecule type" value="Genomic_DNA"/>
</dbReference>
<organism evidence="11">
    <name type="scientific">uncultured Thermomicrobiales bacterium</name>
    <dbReference type="NCBI Taxonomy" id="1645740"/>
    <lineage>
        <taxon>Bacteria</taxon>
        <taxon>Pseudomonadati</taxon>
        <taxon>Thermomicrobiota</taxon>
        <taxon>Thermomicrobia</taxon>
        <taxon>Thermomicrobiales</taxon>
        <taxon>environmental samples</taxon>
    </lineage>
</organism>
<dbReference type="InterPro" id="IPR011701">
    <property type="entry name" value="MFS"/>
</dbReference>
<dbReference type="GO" id="GO:0022857">
    <property type="term" value="F:transmembrane transporter activity"/>
    <property type="evidence" value="ECO:0007669"/>
    <property type="project" value="InterPro"/>
</dbReference>
<dbReference type="CDD" id="cd17325">
    <property type="entry name" value="MFS_MdtG_SLC18_like"/>
    <property type="match status" value="1"/>
</dbReference>
<gene>
    <name evidence="11" type="ORF">AVDCRST_MAG87-3412</name>
</gene>
<dbReference type="InterPro" id="IPR036259">
    <property type="entry name" value="MFS_trans_sf"/>
</dbReference>
<keyword evidence="6 9" id="KW-0812">Transmembrane</keyword>
<comment type="function">
    <text evidence="1">Resistance to tetracycline by an active tetracycline efflux. This is an energy-dependent process that decreases the accumulation of the antibiotic in whole cells. This protein functions as a metal-tetracycline/H(+) antiporter.</text>
</comment>
<keyword evidence="7 9" id="KW-1133">Transmembrane helix</keyword>
<evidence type="ECO:0000256" key="3">
    <source>
        <dbReference type="ARBA" id="ARBA00007520"/>
    </source>
</evidence>
<keyword evidence="4" id="KW-0813">Transport</keyword>
<dbReference type="InterPro" id="IPR020846">
    <property type="entry name" value="MFS_dom"/>
</dbReference>
<feature type="transmembrane region" description="Helical" evidence="9">
    <location>
        <begin position="291"/>
        <end position="310"/>
    </location>
</feature>
<comment type="subcellular location">
    <subcellularLocation>
        <location evidence="2">Cell membrane</location>
        <topology evidence="2">Multi-pass membrane protein</topology>
    </subcellularLocation>
</comment>
<dbReference type="PANTHER" id="PTHR23517">
    <property type="entry name" value="RESISTANCE PROTEIN MDTM, PUTATIVE-RELATED-RELATED"/>
    <property type="match status" value="1"/>
</dbReference>
<feature type="domain" description="Major facilitator superfamily (MFS) profile" evidence="10">
    <location>
        <begin position="16"/>
        <end position="404"/>
    </location>
</feature>
<comment type="similarity">
    <text evidence="3">Belongs to the major facilitator superfamily. TCR/Tet family.</text>
</comment>